<organism evidence="2">
    <name type="scientific">Cucumis melo</name>
    <name type="common">Muskmelon</name>
    <dbReference type="NCBI Taxonomy" id="3656"/>
    <lineage>
        <taxon>Eukaryota</taxon>
        <taxon>Viridiplantae</taxon>
        <taxon>Streptophyta</taxon>
        <taxon>Embryophyta</taxon>
        <taxon>Tracheophyta</taxon>
        <taxon>Spermatophyta</taxon>
        <taxon>Magnoliopsida</taxon>
        <taxon>eudicotyledons</taxon>
        <taxon>Gunneridae</taxon>
        <taxon>Pentapetalae</taxon>
        <taxon>rosids</taxon>
        <taxon>fabids</taxon>
        <taxon>Cucurbitales</taxon>
        <taxon>Cucurbitaceae</taxon>
        <taxon>Benincaseae</taxon>
        <taxon>Cucumis</taxon>
    </lineage>
</organism>
<proteinExistence type="predicted"/>
<feature type="coiled-coil region" evidence="1">
    <location>
        <begin position="377"/>
        <end position="407"/>
    </location>
</feature>
<keyword evidence="1" id="KW-0175">Coiled coil</keyword>
<feature type="coiled-coil region" evidence="1">
    <location>
        <begin position="532"/>
        <end position="586"/>
    </location>
</feature>
<dbReference type="PANTHER" id="PTHR45287:SF4">
    <property type="entry name" value="OS03G0691500 PROTEIN"/>
    <property type="match status" value="1"/>
</dbReference>
<evidence type="ECO:0000256" key="1">
    <source>
        <dbReference type="SAM" id="Coils"/>
    </source>
</evidence>
<dbReference type="InterPro" id="IPR040262">
    <property type="entry name" value="At4g38062-like"/>
</dbReference>
<dbReference type="Gene3D" id="1.10.287.1490">
    <property type="match status" value="1"/>
</dbReference>
<sequence>SGKGSFNGYLERPLSLFLISLSSYHRSRLDSSCSFTTTRNSNGSCAESTSSARYFIFMPDSDLRNMDGILEELDEAKADIEKLRAECKIKGELSENLKRVNSEQFAKLQEANLKIEKQAEEINEKAEELSMEKKRLEELERTLVERESIVKHLGSANDKLRADANEKSVQLEEEKRSLLLALDETNEKCMHQEQKICEYREEIQGLKENLLLWQKKCSEAEDGLVHKEQGERDDILTDLNDEIAKVKDQLKWKAEQFKHLEEALEKVREQFKVNKKDWELEKGTLLDEISSLQTRLNSQMLISKDLSNKLEMCNQALAHEESRRKYLQIQVTDFETRFDSVLDECERAKMQLGEITAQRDKEIATLRSSLGTKDSFLKEREYQTRKLEEENQELRIAIKELQEEQIQAPGGSPSFRELQKKMQSLETSHGKCTANLRAKEVEWTSQMEEVLSNMNDCKSELCRREATIKDLEAMLESHHSSALQLKLQNEELSAMLLVLNQGISEAQVNLAKEMAEVYMHDKDREEKISLLMKQVEVQNAALVKAHKDIEEEHDKVASLMKRVESLDLFEEQLQLMQKEIDSYKEMLEESTKCQLHLEEQCLQMKNDAAEKLEVCTALGKANAELAEKESIYIRAQSMELIEEKYKSKLRELDQSMEILEESSRDYLLLEEQVTQIEYDAMDRLQEACNALEEANAELDDKICEGNQIDFEMHMWKSIAEQLKLDLEENHSMRKQLEASLLAEVHFGENLKQENYSLVQKLDEKDKSIESLAQQVMLLEQGLEIIELEATALSGMESATSFESMRDDFLQTIREKDEMLEQLQNEVECLEQDSLRRELEVALLSHIGAESLFEDEKEKLIQMVEKKNRRIDQLMQLVHSLEQKFNSSLISFSSELDEKQTETDLLHQAWEKINAAEILAVLETEEKKLMILELEDNIRIIQQKLELQEVSLGHAKEKAMKIEADLDAKESEMKKLTDQLKTKLKFSDVFIDELKSEKSNLIEDVMKLSTEKEDLMGIIGGIGNHINEFSNSDRELMGLLEKIMLSFSSNECQRIELKENANSPSMKRFDVSADTRSPFRELNS</sequence>
<feature type="coiled-coil region" evidence="1">
    <location>
        <begin position="66"/>
        <end position="188"/>
    </location>
</feature>
<name>A0A9I9CSK5_CUCME</name>
<dbReference type="Gramene" id="MELO3C007714.2.1">
    <property type="protein sequence ID" value="MELO3C007714.2.1"/>
    <property type="gene ID" value="MELO3C007714.2"/>
</dbReference>
<feature type="coiled-coil region" evidence="1">
    <location>
        <begin position="930"/>
        <end position="1010"/>
    </location>
</feature>
<evidence type="ECO:0000313" key="2">
    <source>
        <dbReference type="EnsemblPlants" id="MELO3C007714.2.1"/>
    </source>
</evidence>
<dbReference type="AlphaFoldDB" id="A0A9I9CSK5"/>
<feature type="coiled-coil region" evidence="1">
    <location>
        <begin position="768"/>
        <end position="883"/>
    </location>
</feature>
<accession>A0A9I9CSK5</accession>
<feature type="coiled-coil region" evidence="1">
    <location>
        <begin position="642"/>
        <end position="739"/>
    </location>
</feature>
<dbReference type="PANTHER" id="PTHR45287">
    <property type="entry name" value="OS03G0691500 PROTEIN"/>
    <property type="match status" value="1"/>
</dbReference>
<dbReference type="EnsemblPlants" id="MELO3C007714.2.1">
    <property type="protein sequence ID" value="MELO3C007714.2.1"/>
    <property type="gene ID" value="MELO3C007714.2"/>
</dbReference>
<feature type="coiled-coil region" evidence="1">
    <location>
        <begin position="236"/>
        <end position="281"/>
    </location>
</feature>
<reference evidence="2" key="1">
    <citation type="submission" date="2023-03" db="UniProtKB">
        <authorList>
            <consortium name="EnsemblPlants"/>
        </authorList>
    </citation>
    <scope>IDENTIFICATION</scope>
</reference>
<protein>
    <submittedName>
        <fullName evidence="2">Uncharacterized protein</fullName>
    </submittedName>
</protein>